<evidence type="ECO:0000313" key="3">
    <source>
        <dbReference type="Proteomes" id="UP000030140"/>
    </source>
</evidence>
<dbReference type="OrthoDB" id="9796448at2"/>
<comment type="caution">
    <text evidence="2">The sequence shown here is derived from an EMBL/GenBank/DDBJ whole genome shotgun (WGS) entry which is preliminary data.</text>
</comment>
<dbReference type="AlphaFoldDB" id="A0A0A2GZY3"/>
<protein>
    <submittedName>
        <fullName evidence="2">Uncharacterized protein</fullName>
    </submittedName>
</protein>
<dbReference type="PATRIC" id="fig|1300343.5.peg.1715"/>
<dbReference type="PANTHER" id="PTHR34068">
    <property type="entry name" value="UPF0145 PROTEIN YBJQ"/>
    <property type="match status" value="1"/>
</dbReference>
<name>A0A0A2GZY3_9FLAO</name>
<dbReference type="KEGG" id="ddo:I597_1708"/>
<dbReference type="InterPro" id="IPR002765">
    <property type="entry name" value="UPF0145_YbjQ-like"/>
</dbReference>
<dbReference type="PANTHER" id="PTHR34068:SF1">
    <property type="entry name" value="UPF0145 PROTEIN YBJQ"/>
    <property type="match status" value="1"/>
</dbReference>
<sequence length="105" mass="11425">MIITTTNSIQGREITQYLGVITDFMYAKLFDTKGLSFKDSFSMSKVYKSGEEGIDAAKQEVLKKLEAKAKEMGAHAIVGVTMDVEVISQNTKLGISAMGTAVVLR</sequence>
<comment type="similarity">
    <text evidence="1">Belongs to the UPF0145 family.</text>
</comment>
<keyword evidence="3" id="KW-1185">Reference proteome</keyword>
<dbReference type="Pfam" id="PF01906">
    <property type="entry name" value="YbjQ_1"/>
    <property type="match status" value="1"/>
</dbReference>
<dbReference type="SUPFAM" id="SSF117782">
    <property type="entry name" value="YbjQ-like"/>
    <property type="match status" value="1"/>
</dbReference>
<reference evidence="2 3" key="1">
    <citation type="submission" date="2014-10" db="EMBL/GenBank/DDBJ databases">
        <title>Draft genome sequence of the proteorhodopsin-containing marine bacterium Dokdonia donghaensis.</title>
        <authorList>
            <person name="Gomez-Consarnau L."/>
            <person name="Gonzalez J.M."/>
            <person name="Riedel T."/>
            <person name="Jaenicke S."/>
            <person name="Wagner-Doebler I."/>
            <person name="Fuhrman J.A."/>
        </authorList>
    </citation>
    <scope>NUCLEOTIDE SEQUENCE [LARGE SCALE GENOMIC DNA]</scope>
    <source>
        <strain evidence="2 3">DSW-1</strain>
    </source>
</reference>
<dbReference type="InterPro" id="IPR035439">
    <property type="entry name" value="UPF0145_dom_sf"/>
</dbReference>
<proteinExistence type="inferred from homology"/>
<gene>
    <name evidence="2" type="ORF">NV36_14110</name>
</gene>
<dbReference type="Proteomes" id="UP000030140">
    <property type="component" value="Unassembled WGS sequence"/>
</dbReference>
<organism evidence="2 3">
    <name type="scientific">Dokdonia donghaensis DSW-1</name>
    <dbReference type="NCBI Taxonomy" id="1300343"/>
    <lineage>
        <taxon>Bacteria</taxon>
        <taxon>Pseudomonadati</taxon>
        <taxon>Bacteroidota</taxon>
        <taxon>Flavobacteriia</taxon>
        <taxon>Flavobacteriales</taxon>
        <taxon>Flavobacteriaceae</taxon>
        <taxon>Dokdonia</taxon>
    </lineage>
</organism>
<dbReference type="Gene3D" id="3.30.110.70">
    <property type="entry name" value="Hypothetical protein apc22750. Chain B"/>
    <property type="match status" value="1"/>
</dbReference>
<evidence type="ECO:0000313" key="2">
    <source>
        <dbReference type="EMBL" id="KGO07856.1"/>
    </source>
</evidence>
<accession>A0A0A2GZY3</accession>
<dbReference type="RefSeq" id="WP_035328410.1">
    <property type="nucleotide sequence ID" value="NZ_CP015125.1"/>
</dbReference>
<dbReference type="EMBL" id="JSAQ01000001">
    <property type="protein sequence ID" value="KGO07856.1"/>
    <property type="molecule type" value="Genomic_DNA"/>
</dbReference>
<evidence type="ECO:0000256" key="1">
    <source>
        <dbReference type="ARBA" id="ARBA00010751"/>
    </source>
</evidence>